<dbReference type="SUPFAM" id="SSF111331">
    <property type="entry name" value="NAD kinase/diacylglycerol kinase-like"/>
    <property type="match status" value="1"/>
</dbReference>
<dbReference type="GO" id="GO:0005886">
    <property type="term" value="C:plasma membrane"/>
    <property type="evidence" value="ECO:0007669"/>
    <property type="project" value="TreeGrafter"/>
</dbReference>
<dbReference type="PANTHER" id="PTHR11255:SF48">
    <property type="entry name" value="DIACYLGLYCEROL KINASE 1"/>
    <property type="match status" value="1"/>
</dbReference>
<evidence type="ECO:0000256" key="8">
    <source>
        <dbReference type="SAM" id="MobiDB-lite"/>
    </source>
</evidence>
<comment type="similarity">
    <text evidence="2 7">Belongs to the eukaryotic diacylglycerol kinase family.</text>
</comment>
<comment type="caution">
    <text evidence="10">The sequence shown here is derived from an EMBL/GenBank/DDBJ whole genome shotgun (WGS) entry which is preliminary data.</text>
</comment>
<dbReference type="FunFam" id="3.40.50.10330:FF:000028">
    <property type="entry name" value="Diacylglycerol kinase"/>
    <property type="match status" value="1"/>
</dbReference>
<gene>
    <name evidence="10" type="primary">Dgkb</name>
    <name evidence="10" type="ORF">FJT64_023140</name>
</gene>
<feature type="domain" description="DAGKc" evidence="9">
    <location>
        <begin position="1"/>
        <end position="133"/>
    </location>
</feature>
<keyword evidence="6 7" id="KW-0067">ATP-binding</keyword>
<evidence type="ECO:0000313" key="11">
    <source>
        <dbReference type="Proteomes" id="UP000440578"/>
    </source>
</evidence>
<keyword evidence="11" id="KW-1185">Reference proteome</keyword>
<reference evidence="10 11" key="1">
    <citation type="submission" date="2019-07" db="EMBL/GenBank/DDBJ databases">
        <title>Draft genome assembly of a fouling barnacle, Amphibalanus amphitrite (Darwin, 1854): The first reference genome for Thecostraca.</title>
        <authorList>
            <person name="Kim W."/>
        </authorList>
    </citation>
    <scope>NUCLEOTIDE SEQUENCE [LARGE SCALE GENOMIC DNA]</scope>
    <source>
        <strain evidence="10">SNU_AA5</strain>
        <tissue evidence="10">Soma without cirri and trophi</tissue>
    </source>
</reference>
<evidence type="ECO:0000256" key="5">
    <source>
        <dbReference type="ARBA" id="ARBA00022777"/>
    </source>
</evidence>
<dbReference type="InterPro" id="IPR001206">
    <property type="entry name" value="Diacylglycerol_kinase_cat_dom"/>
</dbReference>
<organism evidence="10 11">
    <name type="scientific">Amphibalanus amphitrite</name>
    <name type="common">Striped barnacle</name>
    <name type="synonym">Balanus amphitrite</name>
    <dbReference type="NCBI Taxonomy" id="1232801"/>
    <lineage>
        <taxon>Eukaryota</taxon>
        <taxon>Metazoa</taxon>
        <taxon>Ecdysozoa</taxon>
        <taxon>Arthropoda</taxon>
        <taxon>Crustacea</taxon>
        <taxon>Multicrustacea</taxon>
        <taxon>Cirripedia</taxon>
        <taxon>Thoracica</taxon>
        <taxon>Thoracicalcarea</taxon>
        <taxon>Balanomorpha</taxon>
        <taxon>Balanoidea</taxon>
        <taxon>Balanidae</taxon>
        <taxon>Amphibalaninae</taxon>
        <taxon>Amphibalanus</taxon>
    </lineage>
</organism>
<dbReference type="GO" id="GO:0004143">
    <property type="term" value="F:ATP-dependent diacylglycerol kinase activity"/>
    <property type="evidence" value="ECO:0007669"/>
    <property type="project" value="UniProtKB-EC"/>
</dbReference>
<dbReference type="Proteomes" id="UP000440578">
    <property type="component" value="Unassembled WGS sequence"/>
</dbReference>
<dbReference type="GO" id="GO:0007200">
    <property type="term" value="P:phospholipase C-activating G protein-coupled receptor signaling pathway"/>
    <property type="evidence" value="ECO:0007669"/>
    <property type="project" value="InterPro"/>
</dbReference>
<evidence type="ECO:0000256" key="2">
    <source>
        <dbReference type="ARBA" id="ARBA00009280"/>
    </source>
</evidence>
<keyword evidence="4 7" id="KW-0547">Nucleotide-binding</keyword>
<sequence length="317" mass="35020">MGVTVGRGGETDERRLVAGGEPRDYLLNPRQVYNLTKGGPMQGLQLFKDVPDLRVICCGGDGTIGWILDSMDKVQLAHPPCVGIIPLGTGNDLARCLRWGGGYEGESIYKILKKIELASTVMMDRWRIEVSDSRMQEDDPPGEPIPYNIINNYFSIGVCDGVSLDLANGPSLQGILLLNIPYTHGGSNLWGDQGKKKSKKRKKQDRDRELSSNSFNSLDLNSAIQDIGDKMIEVIGLENCLHMGQVKTGLRASGRRLAQCSSVVVRTRKRFPMQIDGEPWMQPPCTIQITHKNQVPMLMAPPSTSRASGLLRFIRSK</sequence>
<dbReference type="SMART" id="SM00046">
    <property type="entry name" value="DAGKc"/>
    <property type="match status" value="1"/>
</dbReference>
<keyword evidence="5 7" id="KW-0418">Kinase</keyword>
<dbReference type="Gene3D" id="3.40.50.10330">
    <property type="entry name" value="Probable inorganic polyphosphate/atp-NAD kinase, domain 1"/>
    <property type="match status" value="1"/>
</dbReference>
<evidence type="ECO:0000256" key="4">
    <source>
        <dbReference type="ARBA" id="ARBA00022741"/>
    </source>
</evidence>
<evidence type="ECO:0000256" key="7">
    <source>
        <dbReference type="RuleBase" id="RU361128"/>
    </source>
</evidence>
<feature type="region of interest" description="Disordered" evidence="8">
    <location>
        <begin position="189"/>
        <end position="213"/>
    </location>
</feature>
<dbReference type="Pfam" id="PF00781">
    <property type="entry name" value="DAGK_cat"/>
    <property type="match status" value="1"/>
</dbReference>
<evidence type="ECO:0000313" key="10">
    <source>
        <dbReference type="EMBL" id="KAF0305191.1"/>
    </source>
</evidence>
<name>A0A6A4WSU9_AMPAM</name>
<dbReference type="Pfam" id="PF00609">
    <property type="entry name" value="DAGK_acc"/>
    <property type="match status" value="1"/>
</dbReference>
<dbReference type="EC" id="2.7.1.107" evidence="7"/>
<proteinExistence type="inferred from homology"/>
<evidence type="ECO:0000256" key="1">
    <source>
        <dbReference type="ARBA" id="ARBA00001383"/>
    </source>
</evidence>
<dbReference type="Gene3D" id="2.60.200.40">
    <property type="match status" value="1"/>
</dbReference>
<dbReference type="InterPro" id="IPR017438">
    <property type="entry name" value="ATP-NAD_kinase_N"/>
</dbReference>
<protein>
    <recommendedName>
        <fullName evidence="7">Diacylglycerol kinase</fullName>
        <shortName evidence="7">DAG kinase</shortName>
        <ecNumber evidence="7">2.7.1.107</ecNumber>
    </recommendedName>
</protein>
<dbReference type="EMBL" id="VIIS01000774">
    <property type="protein sequence ID" value="KAF0305191.1"/>
    <property type="molecule type" value="Genomic_DNA"/>
</dbReference>
<dbReference type="PANTHER" id="PTHR11255">
    <property type="entry name" value="DIACYLGLYCEROL KINASE"/>
    <property type="match status" value="1"/>
</dbReference>
<dbReference type="InterPro" id="IPR000756">
    <property type="entry name" value="Diacylglycerol_kin_accessory"/>
</dbReference>
<dbReference type="InterPro" id="IPR037607">
    <property type="entry name" value="DGK"/>
</dbReference>
<evidence type="ECO:0000256" key="6">
    <source>
        <dbReference type="ARBA" id="ARBA00022840"/>
    </source>
</evidence>
<evidence type="ECO:0000256" key="3">
    <source>
        <dbReference type="ARBA" id="ARBA00022679"/>
    </source>
</evidence>
<dbReference type="SMART" id="SM00045">
    <property type="entry name" value="DAGKa"/>
    <property type="match status" value="1"/>
</dbReference>
<keyword evidence="3 7" id="KW-0808">Transferase</keyword>
<evidence type="ECO:0000259" key="9">
    <source>
        <dbReference type="PROSITE" id="PS50146"/>
    </source>
</evidence>
<accession>A0A6A4WSU9</accession>
<comment type="catalytic activity">
    <reaction evidence="1 7">
        <text>a 1,2-diacyl-sn-glycerol + ATP = a 1,2-diacyl-sn-glycero-3-phosphate + ADP + H(+)</text>
        <dbReference type="Rhea" id="RHEA:10272"/>
        <dbReference type="ChEBI" id="CHEBI:15378"/>
        <dbReference type="ChEBI" id="CHEBI:17815"/>
        <dbReference type="ChEBI" id="CHEBI:30616"/>
        <dbReference type="ChEBI" id="CHEBI:58608"/>
        <dbReference type="ChEBI" id="CHEBI:456216"/>
        <dbReference type="EC" id="2.7.1.107"/>
    </reaction>
</comment>
<dbReference type="AlphaFoldDB" id="A0A6A4WSU9"/>
<dbReference type="InterPro" id="IPR016064">
    <property type="entry name" value="NAD/diacylglycerol_kinase_sf"/>
</dbReference>
<dbReference type="PROSITE" id="PS50146">
    <property type="entry name" value="DAGK"/>
    <property type="match status" value="1"/>
</dbReference>
<dbReference type="OrthoDB" id="196165at2759"/>
<dbReference type="FunFam" id="2.60.200.40:FF:000035">
    <property type="entry name" value="Diacylglycerol kinase"/>
    <property type="match status" value="1"/>
</dbReference>
<dbReference type="GO" id="GO:0005524">
    <property type="term" value="F:ATP binding"/>
    <property type="evidence" value="ECO:0007669"/>
    <property type="project" value="UniProtKB-KW"/>
</dbReference>